<protein>
    <submittedName>
        <fullName evidence="1">Uncharacterized protein</fullName>
    </submittedName>
</protein>
<comment type="caution">
    <text evidence="1">The sequence shown here is derived from an EMBL/GenBank/DDBJ whole genome shotgun (WGS) entry which is preliminary data.</text>
</comment>
<reference evidence="1" key="1">
    <citation type="journal article" date="2015" name="Nature">
        <title>Complex archaea that bridge the gap between prokaryotes and eukaryotes.</title>
        <authorList>
            <person name="Spang A."/>
            <person name="Saw J.H."/>
            <person name="Jorgensen S.L."/>
            <person name="Zaremba-Niedzwiedzka K."/>
            <person name="Martijn J."/>
            <person name="Lind A.E."/>
            <person name="van Eijk R."/>
            <person name="Schleper C."/>
            <person name="Guy L."/>
            <person name="Ettema T.J."/>
        </authorList>
    </citation>
    <scope>NUCLEOTIDE SEQUENCE</scope>
</reference>
<sequence>MTQAILFSEPEQSQAAVISWQSKKLRRLSHALFRIMDTGECDELLFYWGELYGDGSGTDFEKYILDWDRFNRKGK</sequence>
<evidence type="ECO:0000313" key="1">
    <source>
        <dbReference type="EMBL" id="KKN30663.1"/>
    </source>
</evidence>
<dbReference type="EMBL" id="LAZR01002389">
    <property type="protein sequence ID" value="KKN30663.1"/>
    <property type="molecule type" value="Genomic_DNA"/>
</dbReference>
<dbReference type="AlphaFoldDB" id="A0A0F9SMW5"/>
<gene>
    <name evidence="1" type="ORF">LCGC14_0831720</name>
</gene>
<organism evidence="1">
    <name type="scientific">marine sediment metagenome</name>
    <dbReference type="NCBI Taxonomy" id="412755"/>
    <lineage>
        <taxon>unclassified sequences</taxon>
        <taxon>metagenomes</taxon>
        <taxon>ecological metagenomes</taxon>
    </lineage>
</organism>
<proteinExistence type="predicted"/>
<accession>A0A0F9SMW5</accession>
<name>A0A0F9SMW5_9ZZZZ</name>